<keyword evidence="4" id="KW-1185">Reference proteome</keyword>
<feature type="compositionally biased region" description="Basic and acidic residues" evidence="1">
    <location>
        <begin position="306"/>
        <end position="316"/>
    </location>
</feature>
<keyword evidence="2" id="KW-0472">Membrane</keyword>
<keyword evidence="2" id="KW-0812">Transmembrane</keyword>
<evidence type="ECO:0000256" key="1">
    <source>
        <dbReference type="SAM" id="MobiDB-lite"/>
    </source>
</evidence>
<name>A0A9P8IHL2_9PEZI</name>
<comment type="caution">
    <text evidence="3">The sequence shown here is derived from an EMBL/GenBank/DDBJ whole genome shotgun (WGS) entry which is preliminary data.</text>
</comment>
<feature type="region of interest" description="Disordered" evidence="1">
    <location>
        <begin position="306"/>
        <end position="335"/>
    </location>
</feature>
<dbReference type="AlphaFoldDB" id="A0A9P8IHL2"/>
<protein>
    <submittedName>
        <fullName evidence="3">Uncharacterized protein</fullName>
    </submittedName>
</protein>
<feature type="region of interest" description="Disordered" evidence="1">
    <location>
        <begin position="223"/>
        <end position="279"/>
    </location>
</feature>
<gene>
    <name evidence="3" type="ORF">GP486_007982</name>
</gene>
<dbReference type="Proteomes" id="UP000750711">
    <property type="component" value="Unassembled WGS sequence"/>
</dbReference>
<feature type="region of interest" description="Disordered" evidence="1">
    <location>
        <begin position="115"/>
        <end position="156"/>
    </location>
</feature>
<reference evidence="3" key="1">
    <citation type="submission" date="2021-03" db="EMBL/GenBank/DDBJ databases">
        <title>Comparative genomics and phylogenomic investigation of the class Geoglossomycetes provide insights into ecological specialization and systematics.</title>
        <authorList>
            <person name="Melie T."/>
            <person name="Pirro S."/>
            <person name="Miller A.N."/>
            <person name="Quandt A."/>
        </authorList>
    </citation>
    <scope>NUCLEOTIDE SEQUENCE</scope>
    <source>
        <strain evidence="3">CAQ_001_2017</strain>
    </source>
</reference>
<accession>A0A9P8IHL2</accession>
<organism evidence="3 4">
    <name type="scientific">Trichoglossum hirsutum</name>
    <dbReference type="NCBI Taxonomy" id="265104"/>
    <lineage>
        <taxon>Eukaryota</taxon>
        <taxon>Fungi</taxon>
        <taxon>Dikarya</taxon>
        <taxon>Ascomycota</taxon>
        <taxon>Pezizomycotina</taxon>
        <taxon>Geoglossomycetes</taxon>
        <taxon>Geoglossales</taxon>
        <taxon>Geoglossaceae</taxon>
        <taxon>Trichoglossum</taxon>
    </lineage>
</organism>
<proteinExistence type="predicted"/>
<feature type="compositionally biased region" description="Basic and acidic residues" evidence="1">
    <location>
        <begin position="237"/>
        <end position="260"/>
    </location>
</feature>
<feature type="transmembrane region" description="Helical" evidence="2">
    <location>
        <begin position="20"/>
        <end position="42"/>
    </location>
</feature>
<keyword evidence="2" id="KW-1133">Transmembrane helix</keyword>
<evidence type="ECO:0000256" key="2">
    <source>
        <dbReference type="SAM" id="Phobius"/>
    </source>
</evidence>
<evidence type="ECO:0000313" key="3">
    <source>
        <dbReference type="EMBL" id="KAH0548337.1"/>
    </source>
</evidence>
<sequence length="422" mass="46453">MEFITRLSTLSSGPRHDTAIMGLLLAFYSVPIKVLCIGLFPYKSWPRWGTMGETKFYDWDHLAIPLVSSARPWATRPCGSLPSPLPAALWMSWRGPTITMIKGLFAMMDAAGPVPQPGHDQGAGADEPKDGRGGGVTTTSAPAAGSGGQTTGWWGQPRVGAPGQIIVIRKSLIGQMLDPVNKIKSQQVLVIENMAKQAAGILEAFRTRKLRINALFEEMRRPRGAGSGLNRRRRPRPGYEHLQDHVRGHDDKPDERSERGCRRHGGHAGGDRRRSDDQAKEQRLKAIFCSLTAEIRDKVKVAELETAQRRTTEQSTRKCKRREAPLEEEEETSSESDSKLSDCCIVVERHEDGCAAKSVSFGPSRTLEDFDAVFVISKPTTPISMVRCRLGGRPGHLRVLGKETGIPEPEDAQADGDFVNMV</sequence>
<dbReference type="EMBL" id="JAGHQM010002629">
    <property type="protein sequence ID" value="KAH0548337.1"/>
    <property type="molecule type" value="Genomic_DNA"/>
</dbReference>
<evidence type="ECO:0000313" key="4">
    <source>
        <dbReference type="Proteomes" id="UP000750711"/>
    </source>
</evidence>
<feature type="compositionally biased region" description="Basic and acidic residues" evidence="1">
    <location>
        <begin position="269"/>
        <end position="279"/>
    </location>
</feature>